<gene>
    <name evidence="2" type="ORF">HDC06306</name>
</gene>
<keyword evidence="1" id="KW-0472">Membrane</keyword>
<sequence length="278" mass="32016">MYLPLFAAVCFAPVFAYFLVRFVFETPEVVARLKKLCVFFSSVSSCIFISLWSRISISIDEQVARVNDPIKLKITRPKLRLRRWLKTTRLAKKKQPQNLPDEHTYYGTTKKSSHRIYRMRSLNCKQVYLASPRFVCCSWLLQVFGRCIVAGAQLHSPHDCVQWPHVASCCTSNTQANLSRKPETQAQTMATATGISAPVFQPFSPIRIGRLCFLPYRLFRCCHNLLLLPLYMLPLLLPLHLWLLLRCCKCCRECCCRGNIRGASCTCYFDQSCGYQFT</sequence>
<dbReference type="EMBL" id="BK003796">
    <property type="protein sequence ID" value="DAA02494.1"/>
    <property type="molecule type" value="Genomic_DNA"/>
</dbReference>
<feature type="transmembrane region" description="Helical" evidence="1">
    <location>
        <begin position="225"/>
        <end position="245"/>
    </location>
</feature>
<organism evidence="2">
    <name type="scientific">Drosophila melanogaster</name>
    <name type="common">Fruit fly</name>
    <dbReference type="NCBI Taxonomy" id="7227"/>
    <lineage>
        <taxon>Eukaryota</taxon>
        <taxon>Metazoa</taxon>
        <taxon>Ecdysozoa</taxon>
        <taxon>Arthropoda</taxon>
        <taxon>Hexapoda</taxon>
        <taxon>Insecta</taxon>
        <taxon>Pterygota</taxon>
        <taxon>Neoptera</taxon>
        <taxon>Endopterygota</taxon>
        <taxon>Diptera</taxon>
        <taxon>Brachycera</taxon>
        <taxon>Muscomorpha</taxon>
        <taxon>Ephydroidea</taxon>
        <taxon>Drosophilidae</taxon>
        <taxon>Drosophila</taxon>
        <taxon>Sophophora</taxon>
    </lineage>
</organism>
<reference evidence="2" key="1">
    <citation type="journal article" date="2003" name="Genome Biol.">
        <title>An integrated gene annotation and transcriptional profiling approach towards the full gene content of the Drosophila genome.</title>
        <authorList>
            <person name="Hild M."/>
            <person name="Beckmann B."/>
            <person name="Haas S.A."/>
            <person name="Koch B."/>
            <person name="Solovyev V."/>
            <person name="Busold C."/>
            <person name="Fellenberg K."/>
            <person name="Boutros M."/>
            <person name="Vingron M."/>
            <person name="Sauer F."/>
            <person name="Hoheisel J.D."/>
            <person name="Paro R."/>
        </authorList>
    </citation>
    <scope>NUCLEOTIDE SEQUENCE</scope>
</reference>
<evidence type="ECO:0000313" key="2">
    <source>
        <dbReference type="EMBL" id="DAA02494.1"/>
    </source>
</evidence>
<dbReference type="AlphaFoldDB" id="Q6IGH0"/>
<keyword evidence="1" id="KW-0812">Transmembrane</keyword>
<protein>
    <submittedName>
        <fullName evidence="2">HDC06306</fullName>
    </submittedName>
</protein>
<keyword evidence="1" id="KW-1133">Transmembrane helix</keyword>
<accession>Q6IGH0</accession>
<proteinExistence type="predicted"/>
<feature type="transmembrane region" description="Helical" evidence="1">
    <location>
        <begin position="32"/>
        <end position="52"/>
    </location>
</feature>
<evidence type="ECO:0000256" key="1">
    <source>
        <dbReference type="SAM" id="Phobius"/>
    </source>
</evidence>
<name>Q6IGH0_DROME</name>